<reference evidence="8 9" key="1">
    <citation type="submission" date="2016-07" db="EMBL/GenBank/DDBJ databases">
        <title>Multiple horizontal gene transfer events from other fungi enriched the ability of initially mycotrophic Trichoderma (Ascomycota) to feed on dead plant biomass.</title>
        <authorList>
            <consortium name="DOE Joint Genome Institute"/>
            <person name="Aerts A."/>
            <person name="Atanasova L."/>
            <person name="Chenthamara K."/>
            <person name="Zhang J."/>
            <person name="Grujic M."/>
            <person name="Henrissat B."/>
            <person name="Kuo A."/>
            <person name="Salamov A."/>
            <person name="Lipzen A."/>
            <person name="Labutti K."/>
            <person name="Barry K."/>
            <person name="Miao Y."/>
            <person name="Rahimi M.J."/>
            <person name="Shen Q."/>
            <person name="Grigoriev I.V."/>
            <person name="Kubicek C.P."/>
            <person name="Druzhinina I.S."/>
        </authorList>
    </citation>
    <scope>NUCLEOTIDE SEQUENCE [LARGE SCALE GENOMIC DNA]</scope>
    <source>
        <strain evidence="8 9">CBS 433.97</strain>
    </source>
</reference>
<keyword evidence="4 5" id="KW-0539">Nucleus</keyword>
<dbReference type="PRINTS" id="PR00053">
    <property type="entry name" value="FORKHEAD"/>
</dbReference>
<keyword evidence="3" id="KW-0804">Transcription</keyword>
<proteinExistence type="predicted"/>
<evidence type="ECO:0000256" key="3">
    <source>
        <dbReference type="ARBA" id="ARBA00023163"/>
    </source>
</evidence>
<feature type="compositionally biased region" description="Basic and acidic residues" evidence="6">
    <location>
        <begin position="1"/>
        <end position="11"/>
    </location>
</feature>
<dbReference type="PANTHER" id="PTHR46078">
    <property type="entry name" value="FORKHEAD BOX PROTEIN J2 FAMILY MEMBER"/>
    <property type="match status" value="1"/>
</dbReference>
<feature type="region of interest" description="Disordered" evidence="6">
    <location>
        <begin position="392"/>
        <end position="438"/>
    </location>
</feature>
<feature type="compositionally biased region" description="Basic residues" evidence="6">
    <location>
        <begin position="395"/>
        <end position="410"/>
    </location>
</feature>
<evidence type="ECO:0000256" key="1">
    <source>
        <dbReference type="ARBA" id="ARBA00023015"/>
    </source>
</evidence>
<dbReference type="InterPro" id="IPR001766">
    <property type="entry name" value="Fork_head_dom"/>
</dbReference>
<name>A0A2T3YZA2_TRIA4</name>
<dbReference type="PROSITE" id="PS00658">
    <property type="entry name" value="FORK_HEAD_2"/>
    <property type="match status" value="1"/>
</dbReference>
<feature type="domain" description="Fork-head" evidence="7">
    <location>
        <begin position="288"/>
        <end position="406"/>
    </location>
</feature>
<feature type="compositionally biased region" description="Polar residues" evidence="6">
    <location>
        <begin position="16"/>
        <end position="29"/>
    </location>
</feature>
<dbReference type="Gene3D" id="1.10.10.10">
    <property type="entry name" value="Winged helix-like DNA-binding domain superfamily/Winged helix DNA-binding domain"/>
    <property type="match status" value="1"/>
</dbReference>
<dbReference type="PROSITE" id="PS50039">
    <property type="entry name" value="FORK_HEAD_3"/>
    <property type="match status" value="1"/>
</dbReference>
<dbReference type="Pfam" id="PF00250">
    <property type="entry name" value="Forkhead"/>
    <property type="match status" value="1"/>
</dbReference>
<sequence length="609" mass="66074">MASPILDRKLPVESYTDFQPPQSTKQSASMGCCSPAAFSPLPSGFGKGQQHHQPDTSSFTPAVCTLPQQQRHQELQCSQGGQLLSPPACCIESSAYMNSYSPYQPRSHSIWPSPPLRPGDIHYCMPFQDLPACGSAPLPCHNNSPASPGGWSSASGYPPTSGCFHSQHPGDQPFDRVCTPMSAQELPLQHSDIHTPYPASFHPDSDVDIPAAFNLSMSSHAMPELSAAAPPSSTAGSPGGLQAETPASFISPKVEHIDGQDAEFLESILAAPRADEPMTMSSARHDDKADEPYAKLIYKALMGQPDYTMTLQELYQWFRENTSKAKNERGGWQNSIRHNLSMNAAFKRRDRKRVEETAPPACAEGESLLAGEAKRANEWILEDWAVRDGVQSTTRYRKGNSGRRSSRRSSSHPDMGMERRFNQRNSTARALSGQKGGCAARNSRIRSHLYGQELPLASGHQYRLVDSGLDSPPATSLADPFYSMPIAIPRIDPTVIQTPVVHGHSNSAEFGTAATAATELFGLQMTGPRMDQQVAGGGNGHSGIQAVSYMAQQEQIYLEPSPAEFPYGIADVQLDYGGDHANIDVPEQIRRHTTIIGTPRIGWASPNGV</sequence>
<evidence type="ECO:0000256" key="5">
    <source>
        <dbReference type="PROSITE-ProRule" id="PRU00089"/>
    </source>
</evidence>
<dbReference type="SUPFAM" id="SSF46785">
    <property type="entry name" value="Winged helix' DNA-binding domain"/>
    <property type="match status" value="1"/>
</dbReference>
<dbReference type="STRING" id="1042311.A0A2T3YZA2"/>
<dbReference type="GO" id="GO:0000978">
    <property type="term" value="F:RNA polymerase II cis-regulatory region sequence-specific DNA binding"/>
    <property type="evidence" value="ECO:0007669"/>
    <property type="project" value="TreeGrafter"/>
</dbReference>
<organism evidence="8 9">
    <name type="scientific">Trichoderma asperellum (strain ATCC 204424 / CBS 433.97 / NBRC 101777)</name>
    <dbReference type="NCBI Taxonomy" id="1042311"/>
    <lineage>
        <taxon>Eukaryota</taxon>
        <taxon>Fungi</taxon>
        <taxon>Dikarya</taxon>
        <taxon>Ascomycota</taxon>
        <taxon>Pezizomycotina</taxon>
        <taxon>Sordariomycetes</taxon>
        <taxon>Hypocreomycetidae</taxon>
        <taxon>Hypocreales</taxon>
        <taxon>Hypocreaceae</taxon>
        <taxon>Trichoderma</taxon>
    </lineage>
</organism>
<dbReference type="AlphaFoldDB" id="A0A2T3YZA2"/>
<dbReference type="InterPro" id="IPR036388">
    <property type="entry name" value="WH-like_DNA-bd_sf"/>
</dbReference>
<dbReference type="InterPro" id="IPR045912">
    <property type="entry name" value="FOXJ2/3-like"/>
</dbReference>
<evidence type="ECO:0000313" key="9">
    <source>
        <dbReference type="Proteomes" id="UP000240493"/>
    </source>
</evidence>
<accession>A0A2T3YZA2</accession>
<dbReference type="SMART" id="SM00339">
    <property type="entry name" value="FH"/>
    <property type="match status" value="1"/>
</dbReference>
<feature type="region of interest" description="Disordered" evidence="6">
    <location>
        <begin position="1"/>
        <end position="29"/>
    </location>
</feature>
<dbReference type="GO" id="GO:0005634">
    <property type="term" value="C:nucleus"/>
    <property type="evidence" value="ECO:0007669"/>
    <property type="project" value="UniProtKB-SubCell"/>
</dbReference>
<keyword evidence="9" id="KW-1185">Reference proteome</keyword>
<evidence type="ECO:0000256" key="2">
    <source>
        <dbReference type="ARBA" id="ARBA00023125"/>
    </source>
</evidence>
<keyword evidence="2 5" id="KW-0238">DNA-binding</keyword>
<dbReference type="InterPro" id="IPR036390">
    <property type="entry name" value="WH_DNA-bd_sf"/>
</dbReference>
<dbReference type="Proteomes" id="UP000240493">
    <property type="component" value="Unassembled WGS sequence"/>
</dbReference>
<dbReference type="InterPro" id="IPR030456">
    <property type="entry name" value="TF_fork_head_CS_2"/>
</dbReference>
<dbReference type="GO" id="GO:0000981">
    <property type="term" value="F:DNA-binding transcription factor activity, RNA polymerase II-specific"/>
    <property type="evidence" value="ECO:0007669"/>
    <property type="project" value="TreeGrafter"/>
</dbReference>
<feature type="DNA-binding region" description="Fork-head" evidence="5">
    <location>
        <begin position="288"/>
        <end position="406"/>
    </location>
</feature>
<comment type="subcellular location">
    <subcellularLocation>
        <location evidence="5">Nucleus</location>
    </subcellularLocation>
</comment>
<evidence type="ECO:0000256" key="4">
    <source>
        <dbReference type="ARBA" id="ARBA00023242"/>
    </source>
</evidence>
<dbReference type="PANTHER" id="PTHR46078:SF2">
    <property type="entry name" value="FORK-HEAD DOMAIN-CONTAINING PROTEIN"/>
    <property type="match status" value="1"/>
</dbReference>
<gene>
    <name evidence="8" type="ORF">M441DRAFT_148192</name>
</gene>
<evidence type="ECO:0000313" key="8">
    <source>
        <dbReference type="EMBL" id="PTB37875.1"/>
    </source>
</evidence>
<evidence type="ECO:0000259" key="7">
    <source>
        <dbReference type="PROSITE" id="PS50039"/>
    </source>
</evidence>
<dbReference type="EMBL" id="KZ679267">
    <property type="protein sequence ID" value="PTB37875.1"/>
    <property type="molecule type" value="Genomic_DNA"/>
</dbReference>
<dbReference type="OrthoDB" id="5954824at2759"/>
<evidence type="ECO:0000256" key="6">
    <source>
        <dbReference type="SAM" id="MobiDB-lite"/>
    </source>
</evidence>
<protein>
    <recommendedName>
        <fullName evidence="7">Fork-head domain-containing protein</fullName>
    </recommendedName>
</protein>
<keyword evidence="1" id="KW-0805">Transcription regulation</keyword>